<organism evidence="6 7">
    <name type="scientific">Frankia umida</name>
    <dbReference type="NCBI Taxonomy" id="573489"/>
    <lineage>
        <taxon>Bacteria</taxon>
        <taxon>Bacillati</taxon>
        <taxon>Actinomycetota</taxon>
        <taxon>Actinomycetes</taxon>
        <taxon>Frankiales</taxon>
        <taxon>Frankiaceae</taxon>
        <taxon>Frankia</taxon>
    </lineage>
</organism>
<dbReference type="PROSITE" id="PS00498">
    <property type="entry name" value="TYROSINASE_2"/>
    <property type="match status" value="1"/>
</dbReference>
<evidence type="ECO:0000259" key="4">
    <source>
        <dbReference type="PROSITE" id="PS00497"/>
    </source>
</evidence>
<dbReference type="InterPro" id="IPR002227">
    <property type="entry name" value="Tyrosinase_Cu-bd"/>
</dbReference>
<dbReference type="InterPro" id="IPR057190">
    <property type="entry name" value="DUF7868"/>
</dbReference>
<keyword evidence="1" id="KW-0479">Metal-binding</keyword>
<dbReference type="SUPFAM" id="SSF48056">
    <property type="entry name" value="Di-copper centre-containing domain"/>
    <property type="match status" value="1"/>
</dbReference>
<feature type="domain" description="Tyrosinase copper-binding" evidence="4">
    <location>
        <begin position="81"/>
        <end position="98"/>
    </location>
</feature>
<evidence type="ECO:0000256" key="3">
    <source>
        <dbReference type="SAM" id="MobiDB-lite"/>
    </source>
</evidence>
<keyword evidence="2" id="KW-0186">Copper</keyword>
<evidence type="ECO:0000256" key="2">
    <source>
        <dbReference type="ARBA" id="ARBA00023008"/>
    </source>
</evidence>
<dbReference type="PANTHER" id="PTHR11474">
    <property type="entry name" value="TYROSINASE FAMILY MEMBER"/>
    <property type="match status" value="1"/>
</dbReference>
<dbReference type="Pfam" id="PF25271">
    <property type="entry name" value="DUF7868"/>
    <property type="match status" value="1"/>
</dbReference>
<dbReference type="InterPro" id="IPR008922">
    <property type="entry name" value="Di-copper_centre_dom_sf"/>
</dbReference>
<dbReference type="Gene3D" id="1.10.1280.10">
    <property type="entry name" value="Di-copper center containing domain from catechol oxidase"/>
    <property type="match status" value="1"/>
</dbReference>
<dbReference type="PROSITE" id="PS00497">
    <property type="entry name" value="TYROSINASE_1"/>
    <property type="match status" value="1"/>
</dbReference>
<proteinExistence type="predicted"/>
<dbReference type="PANTHER" id="PTHR11474:SF76">
    <property type="entry name" value="SHKT DOMAIN-CONTAINING PROTEIN"/>
    <property type="match status" value="1"/>
</dbReference>
<dbReference type="EMBL" id="JALKFT010000005">
    <property type="protein sequence ID" value="MCK9875518.1"/>
    <property type="molecule type" value="Genomic_DNA"/>
</dbReference>
<dbReference type="Pfam" id="PF00264">
    <property type="entry name" value="Tyrosinase"/>
    <property type="match status" value="1"/>
</dbReference>
<reference evidence="6 7" key="1">
    <citation type="submission" date="2022-04" db="EMBL/GenBank/DDBJ databases">
        <title>Genome diversity in the genus Frankia.</title>
        <authorList>
            <person name="Carlos-Shanley C."/>
            <person name="Hahn D."/>
        </authorList>
    </citation>
    <scope>NUCLEOTIDE SEQUENCE [LARGE SCALE GENOMIC DNA]</scope>
    <source>
        <strain evidence="6 7">Ag45/Mut15</strain>
    </source>
</reference>
<sequence length="518" mass="56328">MANIRSNVWELGSTWADPILWYARGVAALRARPITNPTSWRFYAGIHGFNSQLWQQLGYLSPTEQLPSSALRGRFWAQCQHASWYFLPWHRGYLYAFEDNIRAAVVSLGGPANWALPYWNYFKPGENAIPPAFAQTTWPDGGANPLFVQARYGPTGNGQVSVPLNRVDLNAMNEPVFTGVTSGGSPGFGGVDTGFSHSGSIYGRLENQPHNMVHTLVGGRSGNQPGAMAVPDSAGLDPIFWLHHANIDRLWESWNRSSPTHLNPTSSRWLSGPAANGQRPFAMPWHDGTTWTFTPAQLVSIQTLGYQYSDLAPALIASPPAEPAQRLVRLGISAPVPVKGTQPVPEETRVELVGATTDAVLVRGGDVRSHVHLDSGMRRKVTASLSGEPPTPDDHPSPRTPATPDRVFLNLENVRGRSDTSAFDVYVGVPDDEDPVARPDRLAGSVSPFGLRKASTPDGDHAGQGLTFVLEITDLVDQLHLDHSFDVDSLPVRIVPISPIADDANLSIGRISVFRDGL</sequence>
<comment type="caution">
    <text evidence="6">The sequence shown here is derived from an EMBL/GenBank/DDBJ whole genome shotgun (WGS) entry which is preliminary data.</text>
</comment>
<protein>
    <submittedName>
        <fullName evidence="6">Tyrosinase family protein</fullName>
    </submittedName>
</protein>
<feature type="region of interest" description="Disordered" evidence="3">
    <location>
        <begin position="373"/>
        <end position="404"/>
    </location>
</feature>
<dbReference type="InterPro" id="IPR050316">
    <property type="entry name" value="Tyrosinase/Hemocyanin"/>
</dbReference>
<evidence type="ECO:0000313" key="7">
    <source>
        <dbReference type="Proteomes" id="UP001201873"/>
    </source>
</evidence>
<dbReference type="PRINTS" id="PR00092">
    <property type="entry name" value="TYROSINASE"/>
</dbReference>
<accession>A0ABT0JVE8</accession>
<keyword evidence="7" id="KW-1185">Reference proteome</keyword>
<dbReference type="RefSeq" id="WP_248823959.1">
    <property type="nucleotide sequence ID" value="NZ_JALKFT010000005.1"/>
</dbReference>
<evidence type="ECO:0000313" key="6">
    <source>
        <dbReference type="EMBL" id="MCK9875518.1"/>
    </source>
</evidence>
<evidence type="ECO:0000259" key="5">
    <source>
        <dbReference type="PROSITE" id="PS00498"/>
    </source>
</evidence>
<feature type="domain" description="Tyrosinase copper-binding" evidence="5">
    <location>
        <begin position="237"/>
        <end position="248"/>
    </location>
</feature>
<evidence type="ECO:0000256" key="1">
    <source>
        <dbReference type="ARBA" id="ARBA00022723"/>
    </source>
</evidence>
<dbReference type="Proteomes" id="UP001201873">
    <property type="component" value="Unassembled WGS sequence"/>
</dbReference>
<name>A0ABT0JVE8_9ACTN</name>
<gene>
    <name evidence="6" type="ORF">MXD59_06975</name>
</gene>